<evidence type="ECO:0000256" key="2">
    <source>
        <dbReference type="ARBA" id="ARBA00022553"/>
    </source>
</evidence>
<dbReference type="AlphaFoldDB" id="A0A8T2TDC8"/>
<name>A0A8T2TDC8_CERRI</name>
<dbReference type="PRINTS" id="PR00103">
    <property type="entry name" value="CAMPKINASE"/>
</dbReference>
<dbReference type="PROSITE" id="PS00888">
    <property type="entry name" value="CNMP_BINDING_1"/>
    <property type="match status" value="1"/>
</dbReference>
<evidence type="ECO:0000256" key="3">
    <source>
        <dbReference type="ARBA" id="ARBA00022566"/>
    </source>
</evidence>
<dbReference type="PANTHER" id="PTHR11635">
    <property type="entry name" value="CAMP-DEPENDENT PROTEIN KINASE REGULATORY CHAIN"/>
    <property type="match status" value="1"/>
</dbReference>
<proteinExistence type="inferred from homology"/>
<dbReference type="OMA" id="RCKCATI"/>
<gene>
    <name evidence="8" type="ORF">KP509_13G048300</name>
</gene>
<dbReference type="GO" id="GO:0004862">
    <property type="term" value="F:cAMP-dependent protein kinase inhibitor activity"/>
    <property type="evidence" value="ECO:0007669"/>
    <property type="project" value="TreeGrafter"/>
</dbReference>
<evidence type="ECO:0000256" key="1">
    <source>
        <dbReference type="ARBA" id="ARBA00005753"/>
    </source>
</evidence>
<accession>A0A8T2TDC8</accession>
<evidence type="ECO:0000256" key="6">
    <source>
        <dbReference type="ARBA" id="ARBA00023149"/>
    </source>
</evidence>
<evidence type="ECO:0000259" key="7">
    <source>
        <dbReference type="PROSITE" id="PS50042"/>
    </source>
</evidence>
<dbReference type="PANTHER" id="PTHR11635:SF152">
    <property type="entry name" value="CAMP-DEPENDENT PROTEIN KINASE TYPE I REGULATORY SUBUNIT-RELATED"/>
    <property type="match status" value="1"/>
</dbReference>
<keyword evidence="9" id="KW-1185">Reference proteome</keyword>
<feature type="domain" description="Cyclic nucleotide-binding" evidence="7">
    <location>
        <begin position="30"/>
        <end position="145"/>
    </location>
</feature>
<dbReference type="InterPro" id="IPR050503">
    <property type="entry name" value="cAMP-dep_PK_reg_su-like"/>
</dbReference>
<dbReference type="FunFam" id="2.60.120.10:FF:000006">
    <property type="entry name" value="cAMP-dependent protein kinase type I-alpha regulatory subunit"/>
    <property type="match status" value="1"/>
</dbReference>
<keyword evidence="6" id="KW-0114">cAMP</keyword>
<feature type="domain" description="Cyclic nucleotide-binding" evidence="7">
    <location>
        <begin position="1"/>
        <end position="27"/>
    </location>
</feature>
<dbReference type="GO" id="GO:0034236">
    <property type="term" value="F:protein kinase A catalytic subunit binding"/>
    <property type="evidence" value="ECO:0007669"/>
    <property type="project" value="TreeGrafter"/>
</dbReference>
<keyword evidence="3" id="KW-0116">cAMP-binding</keyword>
<dbReference type="InterPro" id="IPR014710">
    <property type="entry name" value="RmlC-like_jellyroll"/>
</dbReference>
<sequence length="159" mass="18411">MDRITFRNILLHTTSGKRKMYEKFLEDVPLLKNLDKYERAAISDVLNTEYFEAGQNIIVEGQTGDKFYLLEEGEAEAKKGGNILMHYKRGDYFGELALLNNKPRAATVSAVSRCKCATIDQKSFKRLLGKLDDILERNKKEYQEAQRKPPKKVSWFNKE</sequence>
<dbReference type="Pfam" id="PF00027">
    <property type="entry name" value="cNMP_binding"/>
    <property type="match status" value="1"/>
</dbReference>
<comment type="caution">
    <text evidence="8">The sequence shown here is derived from an EMBL/GenBank/DDBJ whole genome shotgun (WGS) entry which is preliminary data.</text>
</comment>
<organism evidence="8 9">
    <name type="scientific">Ceratopteris richardii</name>
    <name type="common">Triangle waterfern</name>
    <dbReference type="NCBI Taxonomy" id="49495"/>
    <lineage>
        <taxon>Eukaryota</taxon>
        <taxon>Viridiplantae</taxon>
        <taxon>Streptophyta</taxon>
        <taxon>Embryophyta</taxon>
        <taxon>Tracheophyta</taxon>
        <taxon>Polypodiopsida</taxon>
        <taxon>Polypodiidae</taxon>
        <taxon>Polypodiales</taxon>
        <taxon>Pteridineae</taxon>
        <taxon>Pteridaceae</taxon>
        <taxon>Parkerioideae</taxon>
        <taxon>Ceratopteris</taxon>
    </lineage>
</organism>
<dbReference type="PROSITE" id="PS00889">
    <property type="entry name" value="CNMP_BINDING_2"/>
    <property type="match status" value="1"/>
</dbReference>
<protein>
    <recommendedName>
        <fullName evidence="7">Cyclic nucleotide-binding domain-containing protein</fullName>
    </recommendedName>
</protein>
<dbReference type="PROSITE" id="PS50042">
    <property type="entry name" value="CNMP_BINDING_3"/>
    <property type="match status" value="2"/>
</dbReference>
<dbReference type="OrthoDB" id="417078at2759"/>
<keyword evidence="2" id="KW-0597">Phosphoprotein</keyword>
<dbReference type="CDD" id="cd00038">
    <property type="entry name" value="CAP_ED"/>
    <property type="match status" value="1"/>
</dbReference>
<comment type="similarity">
    <text evidence="1">Belongs to the cAMP-dependent kinase regulatory chain family.</text>
</comment>
<dbReference type="Gene3D" id="2.60.120.10">
    <property type="entry name" value="Jelly Rolls"/>
    <property type="match status" value="1"/>
</dbReference>
<evidence type="ECO:0000313" key="8">
    <source>
        <dbReference type="EMBL" id="KAH7421257.1"/>
    </source>
</evidence>
<keyword evidence="5" id="KW-0547">Nucleotide-binding</keyword>
<dbReference type="InterPro" id="IPR018488">
    <property type="entry name" value="cNMP-bd_CS"/>
</dbReference>
<reference evidence="8" key="1">
    <citation type="submission" date="2021-08" db="EMBL/GenBank/DDBJ databases">
        <title>WGS assembly of Ceratopteris richardii.</title>
        <authorList>
            <person name="Marchant D.B."/>
            <person name="Chen G."/>
            <person name="Jenkins J."/>
            <person name="Shu S."/>
            <person name="Leebens-Mack J."/>
            <person name="Grimwood J."/>
            <person name="Schmutz J."/>
            <person name="Soltis P."/>
            <person name="Soltis D."/>
            <person name="Chen Z.-H."/>
        </authorList>
    </citation>
    <scope>NUCLEOTIDE SEQUENCE</scope>
    <source>
        <strain evidence="8">Whitten #5841</strain>
        <tissue evidence="8">Leaf</tissue>
    </source>
</reference>
<dbReference type="SUPFAM" id="SSF51206">
    <property type="entry name" value="cAMP-binding domain-like"/>
    <property type="match status" value="1"/>
</dbReference>
<evidence type="ECO:0000313" key="9">
    <source>
        <dbReference type="Proteomes" id="UP000825935"/>
    </source>
</evidence>
<dbReference type="Proteomes" id="UP000825935">
    <property type="component" value="Chromosome 13"/>
</dbReference>
<dbReference type="GO" id="GO:0005952">
    <property type="term" value="C:cAMP-dependent protein kinase complex"/>
    <property type="evidence" value="ECO:0007669"/>
    <property type="project" value="InterPro"/>
</dbReference>
<evidence type="ECO:0000256" key="4">
    <source>
        <dbReference type="ARBA" id="ARBA00022737"/>
    </source>
</evidence>
<dbReference type="GO" id="GO:0030552">
    <property type="term" value="F:cAMP binding"/>
    <property type="evidence" value="ECO:0007669"/>
    <property type="project" value="UniProtKB-KW"/>
</dbReference>
<keyword evidence="4" id="KW-0677">Repeat</keyword>
<evidence type="ECO:0000256" key="5">
    <source>
        <dbReference type="ARBA" id="ARBA00022741"/>
    </source>
</evidence>
<dbReference type="EMBL" id="CM035418">
    <property type="protein sequence ID" value="KAH7421257.1"/>
    <property type="molecule type" value="Genomic_DNA"/>
</dbReference>
<dbReference type="InterPro" id="IPR018490">
    <property type="entry name" value="cNMP-bd_dom_sf"/>
</dbReference>
<dbReference type="SMART" id="SM00100">
    <property type="entry name" value="cNMP"/>
    <property type="match status" value="1"/>
</dbReference>
<dbReference type="InterPro" id="IPR000595">
    <property type="entry name" value="cNMP-bd_dom"/>
</dbReference>
<dbReference type="GO" id="GO:0005829">
    <property type="term" value="C:cytosol"/>
    <property type="evidence" value="ECO:0007669"/>
    <property type="project" value="TreeGrafter"/>
</dbReference>